<keyword evidence="1" id="KW-1133">Transmembrane helix</keyword>
<accession>A0A3R5XCL2</accession>
<name>A0A3R5XCL2_9FIRM</name>
<comment type="caution">
    <text evidence="2">The sequence shown here is derived from an EMBL/GenBank/DDBJ whole genome shotgun (WGS) entry which is preliminary data.</text>
</comment>
<evidence type="ECO:0000313" key="3">
    <source>
        <dbReference type="Proteomes" id="UP000285693"/>
    </source>
</evidence>
<protein>
    <submittedName>
        <fullName evidence="2">Uncharacterized protein</fullName>
    </submittedName>
</protein>
<gene>
    <name evidence="2" type="ORF">DWW65_16665</name>
</gene>
<reference evidence="2 3" key="1">
    <citation type="submission" date="2018-08" db="EMBL/GenBank/DDBJ databases">
        <title>A genome reference for cultivated species of the human gut microbiota.</title>
        <authorList>
            <person name="Zou Y."/>
            <person name="Xue W."/>
            <person name="Luo G."/>
        </authorList>
    </citation>
    <scope>NUCLEOTIDE SEQUENCE [LARGE SCALE GENOMIC DNA]</scope>
    <source>
        <strain evidence="2 3">AF16-31</strain>
    </source>
</reference>
<keyword evidence="1" id="KW-0472">Membrane</keyword>
<feature type="transmembrane region" description="Helical" evidence="1">
    <location>
        <begin position="15"/>
        <end position="36"/>
    </location>
</feature>
<sequence>MPLLSLCLDQRTNVILPRLSGIVNVVFIFCAIQNILTSIQHAFANGAAEHPLPFAFPFPFSFHIYKKQPYQHSDTTACILKH</sequence>
<proteinExistence type="predicted"/>
<organism evidence="2 3">
    <name type="scientific">Coprococcus comes</name>
    <dbReference type="NCBI Taxonomy" id="410072"/>
    <lineage>
        <taxon>Bacteria</taxon>
        <taxon>Bacillati</taxon>
        <taxon>Bacillota</taxon>
        <taxon>Clostridia</taxon>
        <taxon>Lachnospirales</taxon>
        <taxon>Lachnospiraceae</taxon>
        <taxon>Coprococcus</taxon>
    </lineage>
</organism>
<dbReference type="EMBL" id="QRXY01000044">
    <property type="protein sequence ID" value="RGU41507.1"/>
    <property type="molecule type" value="Genomic_DNA"/>
</dbReference>
<keyword evidence="1" id="KW-0812">Transmembrane</keyword>
<evidence type="ECO:0000313" key="2">
    <source>
        <dbReference type="EMBL" id="RGU41507.1"/>
    </source>
</evidence>
<dbReference type="Proteomes" id="UP000285693">
    <property type="component" value="Unassembled WGS sequence"/>
</dbReference>
<evidence type="ECO:0000256" key="1">
    <source>
        <dbReference type="SAM" id="Phobius"/>
    </source>
</evidence>
<dbReference type="AlphaFoldDB" id="A0A3R5XCL2"/>